<dbReference type="SUPFAM" id="SSF52374">
    <property type="entry name" value="Nucleotidylyl transferase"/>
    <property type="match status" value="1"/>
</dbReference>
<dbReference type="Gene3D" id="2.170.220.10">
    <property type="match status" value="1"/>
</dbReference>
<dbReference type="Gene3D" id="1.10.730.10">
    <property type="entry name" value="Isoleucyl-tRNA Synthetase, Domain 1"/>
    <property type="match status" value="1"/>
</dbReference>
<dbReference type="NCBIfam" id="NF008900">
    <property type="entry name" value="PRK12267.1"/>
    <property type="match status" value="1"/>
</dbReference>
<evidence type="ECO:0000259" key="9">
    <source>
        <dbReference type="Pfam" id="PF19303"/>
    </source>
</evidence>
<gene>
    <name evidence="7" type="primary">metG</name>
    <name evidence="10" type="ORF">UX45_C0023G0012</name>
</gene>
<dbReference type="InterPro" id="IPR009080">
    <property type="entry name" value="tRNAsynth_Ia_anticodon-bd"/>
</dbReference>
<comment type="function">
    <text evidence="1 7">Is required not only for elongation of protein synthesis but also for the initiation of all mRNA translation through initiator tRNA(fMet) aminoacylation.</text>
</comment>
<comment type="similarity">
    <text evidence="7">Belongs to the class-I aminoacyl-tRNA synthetase family. MetG type 2A subfamily.</text>
</comment>
<name>A0A0G1PHR1_9BACT</name>
<dbReference type="InterPro" id="IPR023457">
    <property type="entry name" value="Met-tRNA_synth_2"/>
</dbReference>
<dbReference type="InterPro" id="IPR033911">
    <property type="entry name" value="MetRS_core"/>
</dbReference>
<evidence type="ECO:0000259" key="8">
    <source>
        <dbReference type="Pfam" id="PF09334"/>
    </source>
</evidence>
<comment type="caution">
    <text evidence="7">Lacks conserved residue(s) required for the propagation of feature annotation.</text>
</comment>
<dbReference type="EC" id="6.1.1.10" evidence="7"/>
<evidence type="ECO:0000256" key="7">
    <source>
        <dbReference type="HAMAP-Rule" id="MF_01228"/>
    </source>
</evidence>
<comment type="subunit">
    <text evidence="7">Monomer.</text>
</comment>
<dbReference type="GO" id="GO:0006431">
    <property type="term" value="P:methionyl-tRNA aminoacylation"/>
    <property type="evidence" value="ECO:0007669"/>
    <property type="project" value="UniProtKB-UniRule"/>
</dbReference>
<dbReference type="Gene3D" id="3.40.50.620">
    <property type="entry name" value="HUPs"/>
    <property type="match status" value="1"/>
</dbReference>
<dbReference type="PANTHER" id="PTHR43326:SF1">
    <property type="entry name" value="METHIONINE--TRNA LIGASE, MITOCHONDRIAL"/>
    <property type="match status" value="1"/>
</dbReference>
<evidence type="ECO:0000256" key="4">
    <source>
        <dbReference type="ARBA" id="ARBA00022840"/>
    </source>
</evidence>
<feature type="domain" description="Methionyl/Leucyl tRNA synthetase" evidence="8">
    <location>
        <begin position="154"/>
        <end position="359"/>
    </location>
</feature>
<evidence type="ECO:0000256" key="1">
    <source>
        <dbReference type="ARBA" id="ARBA00003314"/>
    </source>
</evidence>
<keyword evidence="7" id="KW-0862">Zinc</keyword>
<feature type="binding site" evidence="7">
    <location>
        <position position="145"/>
    </location>
    <ligand>
        <name>Zn(2+)</name>
        <dbReference type="ChEBI" id="CHEBI:29105"/>
    </ligand>
</feature>
<dbReference type="Pfam" id="PF19303">
    <property type="entry name" value="Anticodon_3"/>
    <property type="match status" value="1"/>
</dbReference>
<dbReference type="PANTHER" id="PTHR43326">
    <property type="entry name" value="METHIONYL-TRNA SYNTHETASE"/>
    <property type="match status" value="1"/>
</dbReference>
<comment type="subcellular location">
    <subcellularLocation>
        <location evidence="7">Cytoplasm</location>
    </subcellularLocation>
</comment>
<evidence type="ECO:0000256" key="5">
    <source>
        <dbReference type="ARBA" id="ARBA00022917"/>
    </source>
</evidence>
<evidence type="ECO:0000256" key="3">
    <source>
        <dbReference type="ARBA" id="ARBA00022741"/>
    </source>
</evidence>
<feature type="binding site" evidence="7">
    <location>
        <position position="131"/>
    </location>
    <ligand>
        <name>Zn(2+)</name>
        <dbReference type="ChEBI" id="CHEBI:29105"/>
    </ligand>
</feature>
<protein>
    <recommendedName>
        <fullName evidence="7">Methionine--tRNA ligase</fullName>
        <ecNumber evidence="7">6.1.1.10</ecNumber>
    </recommendedName>
    <alternativeName>
        <fullName evidence="7">Methionyl-tRNA synthetase</fullName>
        <shortName evidence="7">MetRS</shortName>
    </alternativeName>
</protein>
<dbReference type="FunFam" id="2.170.220.10:FF:000002">
    <property type="entry name" value="Methionine--tRNA ligase"/>
    <property type="match status" value="1"/>
</dbReference>
<sequence>MPTFYLTTPIYYINGKPSIGHAYTTIAADILARYHRLCGDEVFFLTGTDENSQKNVEAAQKIGRENDMQGYLDEMAGRWKATWKDLEITTDRFIRTTESDHLNAVEKFWKTVETKGDIYKGTYEGWYCKGCEAFVNEGDLVDGKCPNHLTEPARIKEDNYFFRLTAYRELLLHYIEEHPDFILPKSRRNEIVSYIKDFMTDISISRSSVKWGIAVPGDESHRIYVWFDALINYLTGVGYGTDEKQFEKWWPAQLHLVGKDIIKFHCALWPAMLLSAGLPLPKHVFAHGFFTIDGQKMSKSLGNVIDPLDVVQIYGNDVLRYFLLREIRFGEDGDYGHARLEERYDSELANELGNLVHRVCTMTEKYFGGKIPAHTPHDISVAIKTYHMGLEMFAFHDALDAIWSLVREANLLVEQKKPWVLAKEEKTEELAQTLYTLLELVRVIGVLLLPFMPKAAQTLLSKLSASPASNVTLDDLLVWGQLAPGTLITKGDPLFPRRETTT</sequence>
<dbReference type="AlphaFoldDB" id="A0A0G1PHR1"/>
<comment type="caution">
    <text evidence="10">The sequence shown here is derived from an EMBL/GenBank/DDBJ whole genome shotgun (WGS) entry which is preliminary data.</text>
</comment>
<keyword evidence="7" id="KW-0479">Metal-binding</keyword>
<dbReference type="InterPro" id="IPR014729">
    <property type="entry name" value="Rossmann-like_a/b/a_fold"/>
</dbReference>
<dbReference type="Pfam" id="PF09334">
    <property type="entry name" value="tRNA-synt_1g"/>
    <property type="match status" value="1"/>
</dbReference>
<comment type="catalytic activity">
    <reaction evidence="7">
        <text>tRNA(Met) + L-methionine + ATP = L-methionyl-tRNA(Met) + AMP + diphosphate</text>
        <dbReference type="Rhea" id="RHEA:13481"/>
        <dbReference type="Rhea" id="RHEA-COMP:9667"/>
        <dbReference type="Rhea" id="RHEA-COMP:9698"/>
        <dbReference type="ChEBI" id="CHEBI:30616"/>
        <dbReference type="ChEBI" id="CHEBI:33019"/>
        <dbReference type="ChEBI" id="CHEBI:57844"/>
        <dbReference type="ChEBI" id="CHEBI:78442"/>
        <dbReference type="ChEBI" id="CHEBI:78530"/>
        <dbReference type="ChEBI" id="CHEBI:456215"/>
        <dbReference type="EC" id="6.1.1.10"/>
    </reaction>
</comment>
<dbReference type="GO" id="GO:0005524">
    <property type="term" value="F:ATP binding"/>
    <property type="evidence" value="ECO:0007669"/>
    <property type="project" value="UniProtKB-UniRule"/>
</dbReference>
<reference evidence="10 11" key="1">
    <citation type="journal article" date="2015" name="Nature">
        <title>rRNA introns, odd ribosomes, and small enigmatic genomes across a large radiation of phyla.</title>
        <authorList>
            <person name="Brown C.T."/>
            <person name="Hug L.A."/>
            <person name="Thomas B.C."/>
            <person name="Sharon I."/>
            <person name="Castelle C.J."/>
            <person name="Singh A."/>
            <person name="Wilkins M.J."/>
            <person name="Williams K.H."/>
            <person name="Banfield J.F."/>
        </authorList>
    </citation>
    <scope>NUCLEOTIDE SEQUENCE [LARGE SCALE GENOMIC DNA]</scope>
</reference>
<dbReference type="CDD" id="cd00814">
    <property type="entry name" value="MetRS_core"/>
    <property type="match status" value="1"/>
</dbReference>
<dbReference type="GO" id="GO:0005737">
    <property type="term" value="C:cytoplasm"/>
    <property type="evidence" value="ECO:0007669"/>
    <property type="project" value="UniProtKB-SubCell"/>
</dbReference>
<organism evidence="10 11">
    <name type="scientific">Candidatus Uhrbacteria bacterium GW2011_GWF2_46_218</name>
    <dbReference type="NCBI Taxonomy" id="1619001"/>
    <lineage>
        <taxon>Bacteria</taxon>
        <taxon>Candidatus Uhriibacteriota</taxon>
    </lineage>
</organism>
<dbReference type="PRINTS" id="PR01041">
    <property type="entry name" value="TRNASYNTHMET"/>
</dbReference>
<dbReference type="GO" id="GO:0004825">
    <property type="term" value="F:methionine-tRNA ligase activity"/>
    <property type="evidence" value="ECO:0007669"/>
    <property type="project" value="UniProtKB-UniRule"/>
</dbReference>
<dbReference type="GO" id="GO:0046872">
    <property type="term" value="F:metal ion binding"/>
    <property type="evidence" value="ECO:0007669"/>
    <property type="project" value="UniProtKB-KW"/>
</dbReference>
<dbReference type="NCBIfam" id="TIGR00398">
    <property type="entry name" value="metG"/>
    <property type="match status" value="1"/>
</dbReference>
<keyword evidence="7" id="KW-0963">Cytoplasm</keyword>
<dbReference type="InterPro" id="IPR015413">
    <property type="entry name" value="Methionyl/Leucyl_tRNA_Synth"/>
</dbReference>
<accession>A0A0G1PHR1</accession>
<comment type="cofactor">
    <cofactor evidence="7">
        <name>Zn(2+)</name>
        <dbReference type="ChEBI" id="CHEBI:29105"/>
    </cofactor>
    <text evidence="7">Binds 1 zinc ion per subunit.</text>
</comment>
<dbReference type="InterPro" id="IPR041872">
    <property type="entry name" value="Anticodon_Met"/>
</dbReference>
<keyword evidence="5 7" id="KW-0648">Protein biosynthesis</keyword>
<feature type="domain" description="Methionyl-tRNA synthetase anticodon-binding" evidence="9">
    <location>
        <begin position="378"/>
        <end position="496"/>
    </location>
</feature>
<proteinExistence type="inferred from homology"/>
<keyword evidence="4 7" id="KW-0067">ATP-binding</keyword>
<dbReference type="InterPro" id="IPR014758">
    <property type="entry name" value="Met-tRNA_synth"/>
</dbReference>
<evidence type="ECO:0000313" key="10">
    <source>
        <dbReference type="EMBL" id="KKU32212.1"/>
    </source>
</evidence>
<keyword evidence="2 7" id="KW-0436">Ligase</keyword>
<feature type="short sequence motif" description="'KMSKS' region" evidence="7">
    <location>
        <begin position="296"/>
        <end position="300"/>
    </location>
</feature>
<feature type="binding site" evidence="7">
    <location>
        <position position="128"/>
    </location>
    <ligand>
        <name>Zn(2+)</name>
        <dbReference type="ChEBI" id="CHEBI:29105"/>
    </ligand>
</feature>
<dbReference type="EMBL" id="LCMG01000023">
    <property type="protein sequence ID" value="KKU32212.1"/>
    <property type="molecule type" value="Genomic_DNA"/>
</dbReference>
<evidence type="ECO:0000256" key="6">
    <source>
        <dbReference type="ARBA" id="ARBA00023146"/>
    </source>
</evidence>
<keyword evidence="3 7" id="KW-0547">Nucleotide-binding</keyword>
<dbReference type="HAMAP" id="MF_01228">
    <property type="entry name" value="Met_tRNA_synth_type2"/>
    <property type="match status" value="1"/>
</dbReference>
<dbReference type="SUPFAM" id="SSF47323">
    <property type="entry name" value="Anticodon-binding domain of a subclass of class I aminoacyl-tRNA synthetases"/>
    <property type="match status" value="1"/>
</dbReference>
<dbReference type="CDD" id="cd07957">
    <property type="entry name" value="Anticodon_Ia_Met"/>
    <property type="match status" value="1"/>
</dbReference>
<keyword evidence="6 7" id="KW-0030">Aminoacyl-tRNA synthetase</keyword>
<evidence type="ECO:0000256" key="2">
    <source>
        <dbReference type="ARBA" id="ARBA00022598"/>
    </source>
</evidence>
<dbReference type="Proteomes" id="UP000034705">
    <property type="component" value="Unassembled WGS sequence"/>
</dbReference>
<feature type="binding site" evidence="7">
    <location>
        <position position="148"/>
    </location>
    <ligand>
        <name>Zn(2+)</name>
        <dbReference type="ChEBI" id="CHEBI:29105"/>
    </ligand>
</feature>
<evidence type="ECO:0000313" key="11">
    <source>
        <dbReference type="Proteomes" id="UP000034705"/>
    </source>
</evidence>
<dbReference type="PATRIC" id="fig|1619001.3.peg.861"/>